<name>A0A1M6K5G0_PARC5</name>
<keyword evidence="2" id="KW-1185">Reference proteome</keyword>
<protein>
    <submittedName>
        <fullName evidence="1">Uncharacterized protein</fullName>
    </submittedName>
</protein>
<dbReference type="STRING" id="1121301.SAMN02745912_00266"/>
<dbReference type="RefSeq" id="WP_165613008.1">
    <property type="nucleotide sequence ID" value="NZ_FRAG01000002.1"/>
</dbReference>
<dbReference type="AlphaFoldDB" id="A0A1M6K5G0"/>
<evidence type="ECO:0000313" key="2">
    <source>
        <dbReference type="Proteomes" id="UP000184465"/>
    </source>
</evidence>
<dbReference type="EMBL" id="FRAG01000002">
    <property type="protein sequence ID" value="SHJ54070.1"/>
    <property type="molecule type" value="Genomic_DNA"/>
</dbReference>
<sequence>MRFYEGMNPKALILVLESIKRKGQAYRGEKMEVIKALCNQGYTMEELQNIWANAPM</sequence>
<gene>
    <name evidence="1" type="ORF">SAMN02745912_00266</name>
</gene>
<organism evidence="1 2">
    <name type="scientific">Paramaledivibacter caminithermalis (strain DSM 15212 / CIP 107654 / DViRD3)</name>
    <name type="common">Clostridium caminithermale</name>
    <dbReference type="NCBI Taxonomy" id="1121301"/>
    <lineage>
        <taxon>Bacteria</taxon>
        <taxon>Bacillati</taxon>
        <taxon>Bacillota</taxon>
        <taxon>Clostridia</taxon>
        <taxon>Peptostreptococcales</taxon>
        <taxon>Caminicellaceae</taxon>
        <taxon>Paramaledivibacter</taxon>
    </lineage>
</organism>
<evidence type="ECO:0000313" key="1">
    <source>
        <dbReference type="EMBL" id="SHJ54070.1"/>
    </source>
</evidence>
<reference evidence="1 2" key="1">
    <citation type="submission" date="2016-11" db="EMBL/GenBank/DDBJ databases">
        <authorList>
            <person name="Jaros S."/>
            <person name="Januszkiewicz K."/>
            <person name="Wedrychowicz H."/>
        </authorList>
    </citation>
    <scope>NUCLEOTIDE SEQUENCE [LARGE SCALE GENOMIC DNA]</scope>
    <source>
        <strain evidence="1 2">DSM 15212</strain>
    </source>
</reference>
<proteinExistence type="predicted"/>
<accession>A0A1M6K5G0</accession>
<dbReference type="Proteomes" id="UP000184465">
    <property type="component" value="Unassembled WGS sequence"/>
</dbReference>